<protein>
    <submittedName>
        <fullName evidence="1">Uncharacterized protein</fullName>
    </submittedName>
</protein>
<keyword evidence="2" id="KW-1185">Reference proteome</keyword>
<proteinExistence type="predicted"/>
<dbReference type="AlphaFoldDB" id="A0A3S5AMN5"/>
<dbReference type="Proteomes" id="UP000784294">
    <property type="component" value="Unassembled WGS sequence"/>
</dbReference>
<feature type="non-terminal residue" evidence="1">
    <location>
        <position position="103"/>
    </location>
</feature>
<evidence type="ECO:0000313" key="1">
    <source>
        <dbReference type="EMBL" id="VEL20380.1"/>
    </source>
</evidence>
<dbReference type="OrthoDB" id="2325716at2759"/>
<sequence length="103" mass="10952">MVIYGQSGSGKTSVIAKAASMAREWLQELDNLAKERDAITSVSTAAENNSPVHAPGTFLDPSDAIVAYDSSEPGSRTASARPLAKRHHRPLRDGLLYDLEASG</sequence>
<dbReference type="EMBL" id="CAAALY010046147">
    <property type="protein sequence ID" value="VEL20380.1"/>
    <property type="molecule type" value="Genomic_DNA"/>
</dbReference>
<name>A0A3S5AMN5_9PLAT</name>
<comment type="caution">
    <text evidence="1">The sequence shown here is derived from an EMBL/GenBank/DDBJ whole genome shotgun (WGS) entry which is preliminary data.</text>
</comment>
<organism evidence="1 2">
    <name type="scientific">Protopolystoma xenopodis</name>
    <dbReference type="NCBI Taxonomy" id="117903"/>
    <lineage>
        <taxon>Eukaryota</taxon>
        <taxon>Metazoa</taxon>
        <taxon>Spiralia</taxon>
        <taxon>Lophotrochozoa</taxon>
        <taxon>Platyhelminthes</taxon>
        <taxon>Monogenea</taxon>
        <taxon>Polyopisthocotylea</taxon>
        <taxon>Polystomatidea</taxon>
        <taxon>Polystomatidae</taxon>
        <taxon>Protopolystoma</taxon>
    </lineage>
</organism>
<accession>A0A3S5AMN5</accession>
<evidence type="ECO:0000313" key="2">
    <source>
        <dbReference type="Proteomes" id="UP000784294"/>
    </source>
</evidence>
<gene>
    <name evidence="1" type="ORF">PXEA_LOCUS13820</name>
</gene>
<reference evidence="1" key="1">
    <citation type="submission" date="2018-11" db="EMBL/GenBank/DDBJ databases">
        <authorList>
            <consortium name="Pathogen Informatics"/>
        </authorList>
    </citation>
    <scope>NUCLEOTIDE SEQUENCE</scope>
</reference>